<dbReference type="Proteomes" id="UP000265618">
    <property type="component" value="Unassembled WGS sequence"/>
</dbReference>
<protein>
    <submittedName>
        <fullName evidence="2">Uncharacterized protein</fullName>
    </submittedName>
</protein>
<dbReference type="EMBL" id="BDIP01005025">
    <property type="protein sequence ID" value="GIQ89419.1"/>
    <property type="molecule type" value="Genomic_DNA"/>
</dbReference>
<proteinExistence type="predicted"/>
<accession>A0A9K3D8P8</accession>
<feature type="compositionally biased region" description="Basic residues" evidence="1">
    <location>
        <begin position="15"/>
        <end position="24"/>
    </location>
</feature>
<evidence type="ECO:0000313" key="2">
    <source>
        <dbReference type="EMBL" id="GIQ89419.1"/>
    </source>
</evidence>
<name>A0A9K3D8P8_9EUKA</name>
<comment type="caution">
    <text evidence="2">The sequence shown here is derived from an EMBL/GenBank/DDBJ whole genome shotgun (WGS) entry which is preliminary data.</text>
</comment>
<evidence type="ECO:0000256" key="1">
    <source>
        <dbReference type="SAM" id="MobiDB-lite"/>
    </source>
</evidence>
<organism evidence="2 3">
    <name type="scientific">Kipferlia bialata</name>
    <dbReference type="NCBI Taxonomy" id="797122"/>
    <lineage>
        <taxon>Eukaryota</taxon>
        <taxon>Metamonada</taxon>
        <taxon>Carpediemonas-like organisms</taxon>
        <taxon>Kipferlia</taxon>
    </lineage>
</organism>
<keyword evidence="3" id="KW-1185">Reference proteome</keyword>
<reference evidence="2 3" key="1">
    <citation type="journal article" date="2018" name="PLoS ONE">
        <title>The draft genome of Kipferlia bialata reveals reductive genome evolution in fornicate parasites.</title>
        <authorList>
            <person name="Tanifuji G."/>
            <person name="Takabayashi S."/>
            <person name="Kume K."/>
            <person name="Takagi M."/>
            <person name="Nakayama T."/>
            <person name="Kamikawa R."/>
            <person name="Inagaki Y."/>
            <person name="Hashimoto T."/>
        </authorList>
    </citation>
    <scope>NUCLEOTIDE SEQUENCE [LARGE SCALE GENOMIC DNA]</scope>
    <source>
        <strain evidence="2">NY0173</strain>
    </source>
</reference>
<dbReference type="AlphaFoldDB" id="A0A9K3D8P8"/>
<sequence>MERARASGEIEDKRKGRAGGRGKPRQADRKSRVWAVVRDLLKKADTGSVDIDTLRTHTIAAGFKTEELDTCLENYSNLGAIFMNTRRDRIRLMDQ</sequence>
<evidence type="ECO:0000313" key="3">
    <source>
        <dbReference type="Proteomes" id="UP000265618"/>
    </source>
</evidence>
<feature type="compositionally biased region" description="Basic and acidic residues" evidence="1">
    <location>
        <begin position="1"/>
        <end position="14"/>
    </location>
</feature>
<gene>
    <name evidence="2" type="ORF">KIPB_011883</name>
</gene>
<feature type="region of interest" description="Disordered" evidence="1">
    <location>
        <begin position="1"/>
        <end position="31"/>
    </location>
</feature>